<dbReference type="STRING" id="1643428.GCA_001442855_00145"/>
<organism evidence="8 9">
    <name type="scientific">Candidatus Thermokryptus mobilis</name>
    <dbReference type="NCBI Taxonomy" id="1643428"/>
    <lineage>
        <taxon>Bacteria</taxon>
        <taxon>Pseudomonadati</taxon>
        <taxon>Candidatus Kryptoniota</taxon>
        <taxon>Candidatus Thermokryptus</taxon>
    </lineage>
</organism>
<evidence type="ECO:0000256" key="4">
    <source>
        <dbReference type="ARBA" id="ARBA00022989"/>
    </source>
</evidence>
<feature type="transmembrane region" description="Helical" evidence="6">
    <location>
        <begin position="211"/>
        <end position="234"/>
    </location>
</feature>
<feature type="transmembrane region" description="Helical" evidence="6">
    <location>
        <begin position="94"/>
        <end position="112"/>
    </location>
</feature>
<evidence type="ECO:0000256" key="1">
    <source>
        <dbReference type="ARBA" id="ARBA00004651"/>
    </source>
</evidence>
<evidence type="ECO:0000256" key="6">
    <source>
        <dbReference type="SAM" id="Phobius"/>
    </source>
</evidence>
<keyword evidence="5 6" id="KW-0472">Membrane</keyword>
<feature type="transmembrane region" description="Helical" evidence="6">
    <location>
        <begin position="9"/>
        <end position="29"/>
    </location>
</feature>
<accession>A0A0S4MSX2</accession>
<feature type="domain" description="EamA" evidence="7">
    <location>
        <begin position="7"/>
        <end position="136"/>
    </location>
</feature>
<dbReference type="RefSeq" id="WP_140943959.1">
    <property type="nucleotide sequence ID" value="NZ_FAOO01000001.1"/>
</dbReference>
<evidence type="ECO:0000313" key="8">
    <source>
        <dbReference type="EMBL" id="CUU01071.1"/>
    </source>
</evidence>
<evidence type="ECO:0000256" key="2">
    <source>
        <dbReference type="ARBA" id="ARBA00022475"/>
    </source>
</evidence>
<name>A0A0S4MSX2_9BACT</name>
<keyword evidence="4 6" id="KW-1133">Transmembrane helix</keyword>
<dbReference type="InterPro" id="IPR037185">
    <property type="entry name" value="EmrE-like"/>
</dbReference>
<feature type="transmembrane region" description="Helical" evidence="6">
    <location>
        <begin position="158"/>
        <end position="177"/>
    </location>
</feature>
<feature type="transmembrane region" description="Helical" evidence="6">
    <location>
        <begin position="272"/>
        <end position="295"/>
    </location>
</feature>
<keyword evidence="2" id="KW-1003">Cell membrane</keyword>
<dbReference type="EMBL" id="FAOO01000001">
    <property type="protein sequence ID" value="CUU01071.1"/>
    <property type="molecule type" value="Genomic_DNA"/>
</dbReference>
<proteinExistence type="predicted"/>
<dbReference type="Pfam" id="PF00892">
    <property type="entry name" value="EamA"/>
    <property type="match status" value="2"/>
</dbReference>
<protein>
    <submittedName>
        <fullName evidence="8">Permease of the drug/metabolite transporter (DMT) superfamily</fullName>
    </submittedName>
</protein>
<reference evidence="9" key="1">
    <citation type="submission" date="2015-11" db="EMBL/GenBank/DDBJ databases">
        <authorList>
            <person name="Varghese N."/>
        </authorList>
    </citation>
    <scope>NUCLEOTIDE SEQUENCE [LARGE SCALE GENOMIC DNA]</scope>
</reference>
<comment type="subcellular location">
    <subcellularLocation>
        <location evidence="1">Cell membrane</location>
        <topology evidence="1">Multi-pass membrane protein</topology>
    </subcellularLocation>
</comment>
<feature type="transmembrane region" description="Helical" evidence="6">
    <location>
        <begin position="119"/>
        <end position="138"/>
    </location>
</feature>
<feature type="transmembrane region" description="Helical" evidence="6">
    <location>
        <begin position="69"/>
        <end position="88"/>
    </location>
</feature>
<feature type="transmembrane region" description="Helical" evidence="6">
    <location>
        <begin position="35"/>
        <end position="57"/>
    </location>
</feature>
<dbReference type="PANTHER" id="PTHR42920">
    <property type="entry name" value="OS03G0707200 PROTEIN-RELATED"/>
    <property type="match status" value="1"/>
</dbReference>
<keyword evidence="3 6" id="KW-0812">Transmembrane</keyword>
<dbReference type="PANTHER" id="PTHR42920:SF5">
    <property type="entry name" value="EAMA DOMAIN-CONTAINING PROTEIN"/>
    <property type="match status" value="1"/>
</dbReference>
<gene>
    <name evidence="8" type="ORF">JGI1_00155</name>
</gene>
<dbReference type="AlphaFoldDB" id="A0A0S4MSX2"/>
<dbReference type="Proteomes" id="UP000320623">
    <property type="component" value="Unassembled WGS sequence"/>
</dbReference>
<evidence type="ECO:0000313" key="9">
    <source>
        <dbReference type="Proteomes" id="UP000320623"/>
    </source>
</evidence>
<dbReference type="SUPFAM" id="SSF103481">
    <property type="entry name" value="Multidrug resistance efflux transporter EmrE"/>
    <property type="match status" value="2"/>
</dbReference>
<feature type="domain" description="EamA" evidence="7">
    <location>
        <begin position="155"/>
        <end position="287"/>
    </location>
</feature>
<dbReference type="InterPro" id="IPR051258">
    <property type="entry name" value="Diverse_Substrate_Transporter"/>
</dbReference>
<keyword evidence="9" id="KW-1185">Reference proteome</keyword>
<dbReference type="OrthoDB" id="9804865at2"/>
<evidence type="ECO:0000256" key="3">
    <source>
        <dbReference type="ARBA" id="ARBA00022692"/>
    </source>
</evidence>
<feature type="transmembrane region" description="Helical" evidence="6">
    <location>
        <begin position="246"/>
        <end position="266"/>
    </location>
</feature>
<evidence type="ECO:0000259" key="7">
    <source>
        <dbReference type="Pfam" id="PF00892"/>
    </source>
</evidence>
<sequence>MRMQYKAELLLLFITLIWGGTFSIVKIALNDVSPLLFLSVRFGVSTILYVVFFRVNLKDFDYLVWRDGLIVAFFLFAGFALQTVGLKYTTASKSGFITGMLVIFTPIAQLLIEKKPPKVGNLIGIFLVMLGLLFLTSGEGSIENFIYSLGGNFTIGDFLTLFCAIMFALYVVFIDIYSKRHRTGKLVFIQLAFTSVFSFLVSPFFEDVKLNLNLGFFLAIAYTSIFATILATHIQTEYQKYTTPTRASVIFTMEPVFAAFIARIFLNEKFSPFALLGSFLMMSGLLVSELSDLAFKNRESLRNFLSKK</sequence>
<evidence type="ECO:0000256" key="5">
    <source>
        <dbReference type="ARBA" id="ARBA00023136"/>
    </source>
</evidence>
<dbReference type="InterPro" id="IPR000620">
    <property type="entry name" value="EamA_dom"/>
</dbReference>
<feature type="transmembrane region" description="Helical" evidence="6">
    <location>
        <begin position="186"/>
        <end position="205"/>
    </location>
</feature>
<dbReference type="GO" id="GO:0005886">
    <property type="term" value="C:plasma membrane"/>
    <property type="evidence" value="ECO:0007669"/>
    <property type="project" value="UniProtKB-SubCell"/>
</dbReference>